<dbReference type="Proteomes" id="UP000193355">
    <property type="component" value="Unassembled WGS sequence"/>
</dbReference>
<evidence type="ECO:0000256" key="4">
    <source>
        <dbReference type="ARBA" id="ARBA00022519"/>
    </source>
</evidence>
<dbReference type="GO" id="GO:0055085">
    <property type="term" value="P:transmembrane transport"/>
    <property type="evidence" value="ECO:0007669"/>
    <property type="project" value="InterPro"/>
</dbReference>
<keyword evidence="4" id="KW-0997">Cell inner membrane</keyword>
<feature type="transmembrane region" description="Helical" evidence="8">
    <location>
        <begin position="237"/>
        <end position="257"/>
    </location>
</feature>
<evidence type="ECO:0000259" key="9">
    <source>
        <dbReference type="PROSITE" id="PS50928"/>
    </source>
</evidence>
<keyword evidence="5 8" id="KW-0812">Transmembrane</keyword>
<feature type="domain" description="ABC transmembrane type-1" evidence="9">
    <location>
        <begin position="56"/>
        <end position="258"/>
    </location>
</feature>
<accession>A0A1X7IG85</accession>
<reference evidence="11" key="1">
    <citation type="submission" date="2017-04" db="EMBL/GenBank/DDBJ databases">
        <authorList>
            <person name="Varghese N."/>
            <person name="Submissions S."/>
        </authorList>
    </citation>
    <scope>NUCLEOTIDE SEQUENCE [LARGE SCALE GENOMIC DNA]</scope>
    <source>
        <strain evidence="11">USBA 82</strain>
    </source>
</reference>
<keyword evidence="2 8" id="KW-0813">Transport</keyword>
<feature type="transmembrane region" description="Helical" evidence="8">
    <location>
        <begin position="12"/>
        <end position="33"/>
    </location>
</feature>
<evidence type="ECO:0000256" key="3">
    <source>
        <dbReference type="ARBA" id="ARBA00022475"/>
    </source>
</evidence>
<keyword evidence="11" id="KW-1185">Reference proteome</keyword>
<dbReference type="GO" id="GO:0005886">
    <property type="term" value="C:plasma membrane"/>
    <property type="evidence" value="ECO:0007669"/>
    <property type="project" value="UniProtKB-SubCell"/>
</dbReference>
<evidence type="ECO:0000256" key="8">
    <source>
        <dbReference type="RuleBase" id="RU363032"/>
    </source>
</evidence>
<dbReference type="Pfam" id="PF00528">
    <property type="entry name" value="BPD_transp_1"/>
    <property type="match status" value="2"/>
</dbReference>
<evidence type="ECO:0000313" key="10">
    <source>
        <dbReference type="EMBL" id="SMG13744.1"/>
    </source>
</evidence>
<evidence type="ECO:0000256" key="2">
    <source>
        <dbReference type="ARBA" id="ARBA00022448"/>
    </source>
</evidence>
<evidence type="ECO:0000256" key="1">
    <source>
        <dbReference type="ARBA" id="ARBA00004429"/>
    </source>
</evidence>
<feature type="transmembrane region" description="Helical" evidence="8">
    <location>
        <begin position="343"/>
        <end position="365"/>
    </location>
</feature>
<keyword evidence="3" id="KW-1003">Cell membrane</keyword>
<dbReference type="SUPFAM" id="SSF161098">
    <property type="entry name" value="MetI-like"/>
    <property type="match status" value="2"/>
</dbReference>
<dbReference type="CDD" id="cd06261">
    <property type="entry name" value="TM_PBP2"/>
    <property type="match status" value="2"/>
</dbReference>
<proteinExistence type="inferred from homology"/>
<keyword evidence="6 8" id="KW-1133">Transmembrane helix</keyword>
<keyword evidence="7 8" id="KW-0472">Membrane</keyword>
<comment type="similarity">
    <text evidence="8">Belongs to the binding-protein-dependent transport system permease family.</text>
</comment>
<dbReference type="PANTHER" id="PTHR43357">
    <property type="entry name" value="INNER MEMBRANE ABC TRANSPORTER PERMEASE PROTEIN YDCV"/>
    <property type="match status" value="1"/>
</dbReference>
<feature type="transmembrane region" description="Helical" evidence="8">
    <location>
        <begin position="377"/>
        <end position="394"/>
    </location>
</feature>
<feature type="domain" description="ABC transmembrane type-1" evidence="9">
    <location>
        <begin position="339"/>
        <end position="526"/>
    </location>
</feature>
<protein>
    <submittedName>
        <fullName evidence="10">Iron(III) transport system permease protein</fullName>
    </submittedName>
</protein>
<sequence>MGGRGSSVKIAIWAALGVFVVYPLGRLLSSVIMGDGGPSLEPFVSALSQRGTWEALFNSMSLATAVAASGTALGFLFAFGSSRMALPGAVKKAMTAITVLPLVSPPFTTAIALTLTLGPGGTVPKLLSLPDMDIYGFIGTWLAELLTYFPLAYLTLRGVMEGSSTDLEEGAMDLGATRWQAFSTVTLPLSIPGLGNSFLVLFGLSLADFASPMVMGGHRFPVLTTEAYLRITGMYDLRGGATLALILMAPALLVYLLQRRWTRDRSFVTVTGRDRGSRAFQLGPVGRWSVLLPIGAIAAFVLYLYGIIFAGSFVEAWGLDHSLTLENYRYAFTSGMRSIGDTLLLASISTVIGTLLALAVAFSVVNGRSPWMEFTSLLNSVLPGTVVGIAYVSAFNSGPLVLTGTMTVMVALCVFRYGAPAVRLMMASMAQIDGSIEEAAMDLGASRGRAFRDVVIPLILPSILGGARAIFAVSMTAVSALIFLVSVRWNLLTVRILECITELMFSQAAALSVVLIVLVFAFSALLDRLAQKLSH</sequence>
<feature type="transmembrane region" description="Helical" evidence="8">
    <location>
        <begin position="134"/>
        <end position="156"/>
    </location>
</feature>
<dbReference type="Gene3D" id="1.10.3720.10">
    <property type="entry name" value="MetI-like"/>
    <property type="match status" value="2"/>
</dbReference>
<feature type="transmembrane region" description="Helical" evidence="8">
    <location>
        <begin position="60"/>
        <end position="81"/>
    </location>
</feature>
<evidence type="ECO:0000256" key="5">
    <source>
        <dbReference type="ARBA" id="ARBA00022692"/>
    </source>
</evidence>
<feature type="transmembrane region" description="Helical" evidence="8">
    <location>
        <begin position="454"/>
        <end position="484"/>
    </location>
</feature>
<dbReference type="EMBL" id="FXBB01000002">
    <property type="protein sequence ID" value="SMG13744.1"/>
    <property type="molecule type" value="Genomic_DNA"/>
</dbReference>
<dbReference type="OrthoDB" id="725at2"/>
<dbReference type="STRING" id="561720.SAMN06275492_10233"/>
<organism evidence="10 11">
    <name type="scientific">Dethiosulfovibrio salsuginis</name>
    <dbReference type="NCBI Taxonomy" id="561720"/>
    <lineage>
        <taxon>Bacteria</taxon>
        <taxon>Thermotogati</taxon>
        <taxon>Synergistota</taxon>
        <taxon>Synergistia</taxon>
        <taxon>Synergistales</taxon>
        <taxon>Dethiosulfovibrionaceae</taxon>
        <taxon>Dethiosulfovibrio</taxon>
    </lineage>
</organism>
<feature type="transmembrane region" description="Helical" evidence="8">
    <location>
        <begin position="93"/>
        <end position="114"/>
    </location>
</feature>
<dbReference type="AlphaFoldDB" id="A0A1X7IG85"/>
<gene>
    <name evidence="10" type="ORF">SAMN06275492_10233</name>
</gene>
<comment type="subcellular location">
    <subcellularLocation>
        <location evidence="1">Cell inner membrane</location>
        <topology evidence="1">Multi-pass membrane protein</topology>
    </subcellularLocation>
    <subcellularLocation>
        <location evidence="8">Cell membrane</location>
        <topology evidence="8">Multi-pass membrane protein</topology>
    </subcellularLocation>
</comment>
<dbReference type="PROSITE" id="PS50928">
    <property type="entry name" value="ABC_TM1"/>
    <property type="match status" value="2"/>
</dbReference>
<evidence type="ECO:0000256" key="7">
    <source>
        <dbReference type="ARBA" id="ARBA00023136"/>
    </source>
</evidence>
<dbReference type="RefSeq" id="WP_085543659.1">
    <property type="nucleotide sequence ID" value="NZ_FXBB01000002.1"/>
</dbReference>
<dbReference type="PANTHER" id="PTHR43357:SF3">
    <property type="entry name" value="FE(3+)-TRANSPORT SYSTEM PERMEASE PROTEIN FBPB 2"/>
    <property type="match status" value="1"/>
</dbReference>
<dbReference type="InterPro" id="IPR035906">
    <property type="entry name" value="MetI-like_sf"/>
</dbReference>
<evidence type="ECO:0000256" key="6">
    <source>
        <dbReference type="ARBA" id="ARBA00022989"/>
    </source>
</evidence>
<feature type="transmembrane region" description="Helical" evidence="8">
    <location>
        <begin position="400"/>
        <end position="419"/>
    </location>
</feature>
<dbReference type="InterPro" id="IPR000515">
    <property type="entry name" value="MetI-like"/>
</dbReference>
<name>A0A1X7IG85_9BACT</name>
<evidence type="ECO:0000313" key="11">
    <source>
        <dbReference type="Proteomes" id="UP000193355"/>
    </source>
</evidence>
<feature type="transmembrane region" description="Helical" evidence="8">
    <location>
        <begin position="290"/>
        <end position="314"/>
    </location>
</feature>
<feature type="transmembrane region" description="Helical" evidence="8">
    <location>
        <begin position="504"/>
        <end position="526"/>
    </location>
</feature>